<keyword evidence="3" id="KW-1185">Reference proteome</keyword>
<dbReference type="Proteomes" id="UP000009138">
    <property type="component" value="Unassembled WGS sequence"/>
</dbReference>
<dbReference type="InParanoid" id="I1CVM0"/>
<accession>I1CVM0</accession>
<dbReference type="AlphaFoldDB" id="I1CVM0"/>
<dbReference type="RefSeq" id="XP_067527896.1">
    <property type="nucleotide sequence ID" value="XM_067671682.1"/>
</dbReference>
<dbReference type="VEuPathDB" id="FungiDB:RO3G_17098"/>
<name>I1CVM0_RHIO9</name>
<evidence type="ECO:0000256" key="1">
    <source>
        <dbReference type="SAM" id="MobiDB-lite"/>
    </source>
</evidence>
<dbReference type="GeneID" id="93624063"/>
<gene>
    <name evidence="2" type="ORF">RO3G_17098</name>
</gene>
<dbReference type="EMBL" id="GG669512">
    <property type="protein sequence ID" value="EIE92500.1"/>
    <property type="molecule type" value="Genomic_DNA"/>
</dbReference>
<sequence length="78" mass="8912">MTSTVETTAKIPLRRLWNCDMAATLNFRHILFSLRTNGERPERFCRSKKSLSTNSKRKNISSSSASTSRPTKRPNNLL</sequence>
<evidence type="ECO:0000313" key="2">
    <source>
        <dbReference type="EMBL" id="EIE92500.1"/>
    </source>
</evidence>
<reference evidence="2 3" key="1">
    <citation type="journal article" date="2009" name="PLoS Genet.">
        <title>Genomic analysis of the basal lineage fungus Rhizopus oryzae reveals a whole-genome duplication.</title>
        <authorList>
            <person name="Ma L.-J."/>
            <person name="Ibrahim A.S."/>
            <person name="Skory C."/>
            <person name="Grabherr M.G."/>
            <person name="Burger G."/>
            <person name="Butler M."/>
            <person name="Elias M."/>
            <person name="Idnurm A."/>
            <person name="Lang B.F."/>
            <person name="Sone T."/>
            <person name="Abe A."/>
            <person name="Calvo S.E."/>
            <person name="Corrochano L.M."/>
            <person name="Engels R."/>
            <person name="Fu J."/>
            <person name="Hansberg W."/>
            <person name="Kim J.-M."/>
            <person name="Kodira C.D."/>
            <person name="Koehrsen M.J."/>
            <person name="Liu B."/>
            <person name="Miranda-Saavedra D."/>
            <person name="O'Leary S."/>
            <person name="Ortiz-Castellanos L."/>
            <person name="Poulter R."/>
            <person name="Rodriguez-Romero J."/>
            <person name="Ruiz-Herrera J."/>
            <person name="Shen Y.-Q."/>
            <person name="Zeng Q."/>
            <person name="Galagan J."/>
            <person name="Birren B.W."/>
            <person name="Cuomo C.A."/>
            <person name="Wickes B.L."/>
        </authorList>
    </citation>
    <scope>NUCLEOTIDE SEQUENCE [LARGE SCALE GENOMIC DNA]</scope>
    <source>
        <strain evidence="3">RA 99-880 / ATCC MYA-4621 / FGSC 9543 / NRRL 43880</strain>
    </source>
</reference>
<protein>
    <submittedName>
        <fullName evidence="2">Uncharacterized protein</fullName>
    </submittedName>
</protein>
<evidence type="ECO:0000313" key="3">
    <source>
        <dbReference type="Proteomes" id="UP000009138"/>
    </source>
</evidence>
<feature type="compositionally biased region" description="Low complexity" evidence="1">
    <location>
        <begin position="60"/>
        <end position="69"/>
    </location>
</feature>
<organism evidence="2 3">
    <name type="scientific">Rhizopus delemar (strain RA 99-880 / ATCC MYA-4621 / FGSC 9543 / NRRL 43880)</name>
    <name type="common">Mucormycosis agent</name>
    <name type="synonym">Rhizopus arrhizus var. delemar</name>
    <dbReference type="NCBI Taxonomy" id="246409"/>
    <lineage>
        <taxon>Eukaryota</taxon>
        <taxon>Fungi</taxon>
        <taxon>Fungi incertae sedis</taxon>
        <taxon>Mucoromycota</taxon>
        <taxon>Mucoromycotina</taxon>
        <taxon>Mucoromycetes</taxon>
        <taxon>Mucorales</taxon>
        <taxon>Mucorineae</taxon>
        <taxon>Rhizopodaceae</taxon>
        <taxon>Rhizopus</taxon>
    </lineage>
</organism>
<feature type="region of interest" description="Disordered" evidence="1">
    <location>
        <begin position="43"/>
        <end position="78"/>
    </location>
</feature>
<proteinExistence type="predicted"/>